<feature type="region of interest" description="Disordered" evidence="1">
    <location>
        <begin position="52"/>
        <end position="78"/>
    </location>
</feature>
<evidence type="ECO:0000256" key="1">
    <source>
        <dbReference type="SAM" id="MobiDB-lite"/>
    </source>
</evidence>
<gene>
    <name evidence="2" type="ORF">E2C01_036028</name>
</gene>
<reference evidence="2 3" key="1">
    <citation type="submission" date="2019-05" db="EMBL/GenBank/DDBJ databases">
        <title>Another draft genome of Portunus trituberculatus and its Hox gene families provides insights of decapod evolution.</title>
        <authorList>
            <person name="Jeong J.-H."/>
            <person name="Song I."/>
            <person name="Kim S."/>
            <person name="Choi T."/>
            <person name="Kim D."/>
            <person name="Ryu S."/>
            <person name="Kim W."/>
        </authorList>
    </citation>
    <scope>NUCLEOTIDE SEQUENCE [LARGE SCALE GENOMIC DNA]</scope>
    <source>
        <tissue evidence="2">Muscle</tissue>
    </source>
</reference>
<comment type="caution">
    <text evidence="2">The sequence shown here is derived from an EMBL/GenBank/DDBJ whole genome shotgun (WGS) entry which is preliminary data.</text>
</comment>
<feature type="compositionally biased region" description="Basic and acidic residues" evidence="1">
    <location>
        <begin position="60"/>
        <end position="69"/>
    </location>
</feature>
<name>A0A5B7FA33_PORTR</name>
<accession>A0A5B7FA33</accession>
<sequence length="78" mass="8615">MDMQNDGMRMQVVGEEQAAMSEHVTKCKEAMWGHFDGIFCVQPFLIRGGVKGLSNAPHGLESDKPDRPQRLRSGSSVP</sequence>
<protein>
    <submittedName>
        <fullName evidence="2">Uncharacterized protein</fullName>
    </submittedName>
</protein>
<proteinExistence type="predicted"/>
<evidence type="ECO:0000313" key="3">
    <source>
        <dbReference type="Proteomes" id="UP000324222"/>
    </source>
</evidence>
<evidence type="ECO:0000313" key="2">
    <source>
        <dbReference type="EMBL" id="MPC42407.1"/>
    </source>
</evidence>
<keyword evidence="3" id="KW-1185">Reference proteome</keyword>
<dbReference type="EMBL" id="VSRR010005426">
    <property type="protein sequence ID" value="MPC42407.1"/>
    <property type="molecule type" value="Genomic_DNA"/>
</dbReference>
<dbReference type="AlphaFoldDB" id="A0A5B7FA33"/>
<dbReference type="Proteomes" id="UP000324222">
    <property type="component" value="Unassembled WGS sequence"/>
</dbReference>
<organism evidence="2 3">
    <name type="scientific">Portunus trituberculatus</name>
    <name type="common">Swimming crab</name>
    <name type="synonym">Neptunus trituberculatus</name>
    <dbReference type="NCBI Taxonomy" id="210409"/>
    <lineage>
        <taxon>Eukaryota</taxon>
        <taxon>Metazoa</taxon>
        <taxon>Ecdysozoa</taxon>
        <taxon>Arthropoda</taxon>
        <taxon>Crustacea</taxon>
        <taxon>Multicrustacea</taxon>
        <taxon>Malacostraca</taxon>
        <taxon>Eumalacostraca</taxon>
        <taxon>Eucarida</taxon>
        <taxon>Decapoda</taxon>
        <taxon>Pleocyemata</taxon>
        <taxon>Brachyura</taxon>
        <taxon>Eubrachyura</taxon>
        <taxon>Portunoidea</taxon>
        <taxon>Portunidae</taxon>
        <taxon>Portuninae</taxon>
        <taxon>Portunus</taxon>
    </lineage>
</organism>